<evidence type="ECO:0000256" key="2">
    <source>
        <dbReference type="ARBA" id="ARBA00004604"/>
    </source>
</evidence>
<keyword evidence="13" id="KW-1185">Reference proteome</keyword>
<evidence type="ECO:0000256" key="5">
    <source>
        <dbReference type="ARBA" id="ARBA00022884"/>
    </source>
</evidence>
<protein>
    <recommendedName>
        <fullName evidence="9 10">Signal recognition particle subunit SRP68</fullName>
        <shortName evidence="10">SRP68</shortName>
    </recommendedName>
</protein>
<reference evidence="13" key="1">
    <citation type="journal article" date="2012" name="MBio">
        <title>Comparative genome analysis of Trichophyton rubrum and related dermatophytes reveals candidate genes involved in infection.</title>
        <authorList>
            <person name="Martinez D.A."/>
            <person name="Oliver B.G."/>
            <person name="Graeser Y."/>
            <person name="Goldberg J.M."/>
            <person name="Li W."/>
            <person name="Martinez-Rossi N.M."/>
            <person name="Monod M."/>
            <person name="Shelest E."/>
            <person name="Barton R.C."/>
            <person name="Birch E."/>
            <person name="Brakhage A.A."/>
            <person name="Chen Z."/>
            <person name="Gurr S.J."/>
            <person name="Heiman D."/>
            <person name="Heitman J."/>
            <person name="Kosti I."/>
            <person name="Rossi A."/>
            <person name="Saif S."/>
            <person name="Samalova M."/>
            <person name="Saunders C.W."/>
            <person name="Shea T."/>
            <person name="Summerbell R.C."/>
            <person name="Xu J."/>
            <person name="Young S."/>
            <person name="Zeng Q."/>
            <person name="Birren B.W."/>
            <person name="Cuomo C.A."/>
            <person name="White T.C."/>
        </authorList>
    </citation>
    <scope>NUCLEOTIDE SEQUENCE [LARGE SCALE GENOMIC DNA]</scope>
    <source>
        <strain evidence="13">ATCC MYA-4604 / CBS 118893</strain>
    </source>
</reference>
<evidence type="ECO:0000256" key="4">
    <source>
        <dbReference type="ARBA" id="ARBA00022490"/>
    </source>
</evidence>
<dbReference type="InParanoid" id="E4UQR1"/>
<dbReference type="OrthoDB" id="10255118at2759"/>
<dbReference type="PIRSF" id="PIRSF038995">
    <property type="entry name" value="SRP68"/>
    <property type="match status" value="1"/>
</dbReference>
<keyword evidence="4 10" id="KW-0963">Cytoplasm</keyword>
<dbReference type="GO" id="GO:0005047">
    <property type="term" value="F:signal recognition particle binding"/>
    <property type="evidence" value="ECO:0007669"/>
    <property type="project" value="InterPro"/>
</dbReference>
<dbReference type="eggNOG" id="KOG2460">
    <property type="taxonomic scope" value="Eukaryota"/>
</dbReference>
<keyword evidence="7" id="KW-0539">Nucleus</keyword>
<dbReference type="GO" id="GO:0006614">
    <property type="term" value="P:SRP-dependent cotranslational protein targeting to membrane"/>
    <property type="evidence" value="ECO:0007669"/>
    <property type="project" value="InterPro"/>
</dbReference>
<dbReference type="InterPro" id="IPR038253">
    <property type="entry name" value="SRP68_N_sf"/>
</dbReference>
<dbReference type="Pfam" id="PF16969">
    <property type="entry name" value="SRP68"/>
    <property type="match status" value="1"/>
</dbReference>
<evidence type="ECO:0000256" key="9">
    <source>
        <dbReference type="ARBA" id="ARBA00029498"/>
    </source>
</evidence>
<accession>E4UQR1</accession>
<sequence length="629" mass="69162">MDITGFIVTHRAEALSMGDYNKYRAMLTRRLHTLNKRLGRTTPKHKKFSGKAVITSSDIAKDHSYVRILLLYAERAWAEAMHMRSVHSQDTSKKGMVGSARRHIISRLTKSTVYAKQLASALENQQEAGASRTDFLEAHAYLATLATACWMERRQWEKCLKQASLARVLYAALERQDKQGNIQEVISGTVDPSIRYSAYQLKIPRSIPLGTIAKKYFPAESPLRGEVEAIDPHCLSEDTAEGGLDAATGSGEGQAFPQTITWRSRTVKIEDAAISQALASAASAEAQLSAWIAKQGGQKASAKETAANYDSVIIASQDAVDATKAAIDELTSEGIDQGDARMQSLQITKTAVNYRLVGWRVGRNRVLCGDADGLNFTPPTTARRKGKEEVETAKQESLGRRIGRLREHVVLYDSILQSLESVKELPGVAADAAFVRELEAKHSYFKSLRCLAIGRSHGFRSESKNALALFIRAVELVSKALPSCSEETDDAPGHPLGVDVSRSQAEELHVQLQHLVWQYRGIVEIEKLAAESDQRDPATLPPVVRRMQEYHLDGVNLSNLVAYPPRLEPIPVKPIFLDLAWNYIQYPMEKKGGAVLSDAAGATSAATAEPAPSAEPKKETKKGWFGFGR</sequence>
<dbReference type="AlphaFoldDB" id="E4UQR1"/>
<dbReference type="InterPro" id="IPR034652">
    <property type="entry name" value="SRP68-RBD"/>
</dbReference>
<dbReference type="Gene3D" id="1.10.3450.40">
    <property type="entry name" value="Signal recognition particle, SRP68 subunit, RNA-binding domain"/>
    <property type="match status" value="1"/>
</dbReference>
<dbReference type="GO" id="GO:0005730">
    <property type="term" value="C:nucleolus"/>
    <property type="evidence" value="ECO:0007669"/>
    <property type="project" value="UniProtKB-SubCell"/>
</dbReference>
<evidence type="ECO:0000256" key="6">
    <source>
        <dbReference type="ARBA" id="ARBA00023135"/>
    </source>
</evidence>
<dbReference type="PANTHER" id="PTHR12860">
    <property type="entry name" value="SIGNAL RECOGNITION PARTICLE 68 KDA PROTEIN"/>
    <property type="match status" value="1"/>
</dbReference>
<name>E4UQR1_ARTGP</name>
<evidence type="ECO:0000256" key="7">
    <source>
        <dbReference type="ARBA" id="ARBA00023242"/>
    </source>
</evidence>
<dbReference type="GO" id="GO:0008312">
    <property type="term" value="F:7S RNA binding"/>
    <property type="evidence" value="ECO:0007669"/>
    <property type="project" value="InterPro"/>
</dbReference>
<feature type="region of interest" description="Disordered" evidence="11">
    <location>
        <begin position="601"/>
        <end position="629"/>
    </location>
</feature>
<keyword evidence="8 10" id="KW-0687">Ribonucleoprotein</keyword>
<comment type="subcellular location">
    <subcellularLocation>
        <location evidence="1 10">Cytoplasm</location>
    </subcellularLocation>
    <subcellularLocation>
        <location evidence="2">Nucleus</location>
        <location evidence="2">Nucleolus</location>
    </subcellularLocation>
</comment>
<comment type="similarity">
    <text evidence="3 10">Belongs to the SRP68 family.</text>
</comment>
<dbReference type="OMA" id="NYDLISW"/>
<dbReference type="PANTHER" id="PTHR12860:SF0">
    <property type="entry name" value="SIGNAL RECOGNITION PARTICLE SUBUNIT SRP68"/>
    <property type="match status" value="1"/>
</dbReference>
<keyword evidence="5 10" id="KW-0694">RNA-binding</keyword>
<keyword evidence="6 10" id="KW-0733">Signal recognition particle</keyword>
<dbReference type="CDD" id="cd15481">
    <property type="entry name" value="SRP68-RBD"/>
    <property type="match status" value="1"/>
</dbReference>
<evidence type="ECO:0000256" key="10">
    <source>
        <dbReference type="PIRNR" id="PIRNR038995"/>
    </source>
</evidence>
<dbReference type="GO" id="GO:0030942">
    <property type="term" value="F:endoplasmic reticulum signal peptide binding"/>
    <property type="evidence" value="ECO:0007669"/>
    <property type="project" value="InterPro"/>
</dbReference>
<dbReference type="GeneID" id="10030869"/>
<organism evidence="13">
    <name type="scientific">Arthroderma gypseum (strain ATCC MYA-4604 / CBS 118893)</name>
    <name type="common">Microsporum gypseum</name>
    <dbReference type="NCBI Taxonomy" id="535722"/>
    <lineage>
        <taxon>Eukaryota</taxon>
        <taxon>Fungi</taxon>
        <taxon>Dikarya</taxon>
        <taxon>Ascomycota</taxon>
        <taxon>Pezizomycotina</taxon>
        <taxon>Eurotiomycetes</taxon>
        <taxon>Eurotiomycetidae</taxon>
        <taxon>Onygenales</taxon>
        <taxon>Arthrodermataceae</taxon>
        <taxon>Nannizzia</taxon>
    </lineage>
</organism>
<dbReference type="InterPro" id="IPR026258">
    <property type="entry name" value="SRP68"/>
</dbReference>
<dbReference type="FunCoup" id="E4UQR1">
    <property type="interactions" value="926"/>
</dbReference>
<evidence type="ECO:0000313" key="12">
    <source>
        <dbReference type="EMBL" id="EFR00079.1"/>
    </source>
</evidence>
<evidence type="ECO:0000256" key="3">
    <source>
        <dbReference type="ARBA" id="ARBA00009352"/>
    </source>
</evidence>
<proteinExistence type="inferred from homology"/>
<evidence type="ECO:0000256" key="1">
    <source>
        <dbReference type="ARBA" id="ARBA00004496"/>
    </source>
</evidence>
<feature type="compositionally biased region" description="Low complexity" evidence="11">
    <location>
        <begin position="601"/>
        <end position="614"/>
    </location>
</feature>
<dbReference type="Proteomes" id="UP000002669">
    <property type="component" value="Unassembled WGS sequence"/>
</dbReference>
<evidence type="ECO:0000313" key="13">
    <source>
        <dbReference type="Proteomes" id="UP000002669"/>
    </source>
</evidence>
<evidence type="ECO:0000256" key="11">
    <source>
        <dbReference type="SAM" id="MobiDB-lite"/>
    </source>
</evidence>
<gene>
    <name evidence="12" type="ORF">MGYG_03086</name>
</gene>
<dbReference type="GO" id="GO:0005786">
    <property type="term" value="C:signal recognition particle, endoplasmic reticulum targeting"/>
    <property type="evidence" value="ECO:0007669"/>
    <property type="project" value="UniProtKB-KW"/>
</dbReference>
<comment type="function">
    <text evidence="10">Component of the signal recognition particle (SRP) complex, a ribonucleoprotein complex that mediates the cotranslational targeting of secretory and membrane proteins to the endoplasmic reticulum (ER). The SRP complex interacts with the signal sequence in nascent secretory and membrane proteins and directs them to the membrane of the ER.</text>
</comment>
<dbReference type="STRING" id="535722.E4UQR1"/>
<evidence type="ECO:0000256" key="8">
    <source>
        <dbReference type="ARBA" id="ARBA00023274"/>
    </source>
</evidence>
<dbReference type="VEuPathDB" id="FungiDB:MGYG_03086"/>
<dbReference type="HOGENOM" id="CLU_018649_2_0_1"/>
<dbReference type="EMBL" id="DS989823">
    <property type="protein sequence ID" value="EFR00079.1"/>
    <property type="molecule type" value="Genomic_DNA"/>
</dbReference>
<dbReference type="RefSeq" id="XP_003175561.1">
    <property type="nucleotide sequence ID" value="XM_003175513.1"/>
</dbReference>